<protein>
    <submittedName>
        <fullName evidence="2">Uncharacterized protein</fullName>
    </submittedName>
</protein>
<gene>
    <name evidence="2" type="ORF">QJS10_CPB15g01687</name>
</gene>
<dbReference type="AlphaFoldDB" id="A0AAV9D309"/>
<reference evidence="2" key="1">
    <citation type="journal article" date="2023" name="Nat. Commun.">
        <title>Diploid and tetraploid genomes of Acorus and the evolution of monocots.</title>
        <authorList>
            <person name="Ma L."/>
            <person name="Liu K.W."/>
            <person name="Li Z."/>
            <person name="Hsiao Y.Y."/>
            <person name="Qi Y."/>
            <person name="Fu T."/>
            <person name="Tang G.D."/>
            <person name="Zhang D."/>
            <person name="Sun W.H."/>
            <person name="Liu D.K."/>
            <person name="Li Y."/>
            <person name="Chen G.Z."/>
            <person name="Liu X.D."/>
            <person name="Liao X.Y."/>
            <person name="Jiang Y.T."/>
            <person name="Yu X."/>
            <person name="Hao Y."/>
            <person name="Huang J."/>
            <person name="Zhao X.W."/>
            <person name="Ke S."/>
            <person name="Chen Y.Y."/>
            <person name="Wu W.L."/>
            <person name="Hsu J.L."/>
            <person name="Lin Y.F."/>
            <person name="Huang M.D."/>
            <person name="Li C.Y."/>
            <person name="Huang L."/>
            <person name="Wang Z.W."/>
            <person name="Zhao X."/>
            <person name="Zhong W.Y."/>
            <person name="Peng D.H."/>
            <person name="Ahmad S."/>
            <person name="Lan S."/>
            <person name="Zhang J.S."/>
            <person name="Tsai W.C."/>
            <person name="Van de Peer Y."/>
            <person name="Liu Z.J."/>
        </authorList>
    </citation>
    <scope>NUCLEOTIDE SEQUENCE</scope>
    <source>
        <strain evidence="2">CP</strain>
    </source>
</reference>
<sequence>MHTTNPTLSKYIKTLSNLRNPKSLTPLTVNHPLPPGHPLSLSCSPSSSSPCKPSTSTIPRYSIS</sequence>
<name>A0AAV9D309_ACOCL</name>
<evidence type="ECO:0000313" key="3">
    <source>
        <dbReference type="Proteomes" id="UP001180020"/>
    </source>
</evidence>
<dbReference type="EMBL" id="JAUJYO010000015">
    <property type="protein sequence ID" value="KAK1295605.1"/>
    <property type="molecule type" value="Genomic_DNA"/>
</dbReference>
<comment type="caution">
    <text evidence="2">The sequence shown here is derived from an EMBL/GenBank/DDBJ whole genome shotgun (WGS) entry which is preliminary data.</text>
</comment>
<accession>A0AAV9D309</accession>
<evidence type="ECO:0000313" key="2">
    <source>
        <dbReference type="EMBL" id="KAK1295605.1"/>
    </source>
</evidence>
<keyword evidence="3" id="KW-1185">Reference proteome</keyword>
<dbReference type="Proteomes" id="UP001180020">
    <property type="component" value="Unassembled WGS sequence"/>
</dbReference>
<organism evidence="2 3">
    <name type="scientific">Acorus calamus</name>
    <name type="common">Sweet flag</name>
    <dbReference type="NCBI Taxonomy" id="4465"/>
    <lineage>
        <taxon>Eukaryota</taxon>
        <taxon>Viridiplantae</taxon>
        <taxon>Streptophyta</taxon>
        <taxon>Embryophyta</taxon>
        <taxon>Tracheophyta</taxon>
        <taxon>Spermatophyta</taxon>
        <taxon>Magnoliopsida</taxon>
        <taxon>Liliopsida</taxon>
        <taxon>Acoraceae</taxon>
        <taxon>Acorus</taxon>
    </lineage>
</organism>
<evidence type="ECO:0000256" key="1">
    <source>
        <dbReference type="SAM" id="MobiDB-lite"/>
    </source>
</evidence>
<proteinExistence type="predicted"/>
<feature type="compositionally biased region" description="Low complexity" evidence="1">
    <location>
        <begin position="38"/>
        <end position="57"/>
    </location>
</feature>
<reference evidence="2" key="2">
    <citation type="submission" date="2023-06" db="EMBL/GenBank/DDBJ databases">
        <authorList>
            <person name="Ma L."/>
            <person name="Liu K.-W."/>
            <person name="Li Z."/>
            <person name="Hsiao Y.-Y."/>
            <person name="Qi Y."/>
            <person name="Fu T."/>
            <person name="Tang G."/>
            <person name="Zhang D."/>
            <person name="Sun W.-H."/>
            <person name="Liu D.-K."/>
            <person name="Li Y."/>
            <person name="Chen G.-Z."/>
            <person name="Liu X.-D."/>
            <person name="Liao X.-Y."/>
            <person name="Jiang Y.-T."/>
            <person name="Yu X."/>
            <person name="Hao Y."/>
            <person name="Huang J."/>
            <person name="Zhao X.-W."/>
            <person name="Ke S."/>
            <person name="Chen Y.-Y."/>
            <person name="Wu W.-L."/>
            <person name="Hsu J.-L."/>
            <person name="Lin Y.-F."/>
            <person name="Huang M.-D."/>
            <person name="Li C.-Y."/>
            <person name="Huang L."/>
            <person name="Wang Z.-W."/>
            <person name="Zhao X."/>
            <person name="Zhong W.-Y."/>
            <person name="Peng D.-H."/>
            <person name="Ahmad S."/>
            <person name="Lan S."/>
            <person name="Zhang J.-S."/>
            <person name="Tsai W.-C."/>
            <person name="Van De Peer Y."/>
            <person name="Liu Z.-J."/>
        </authorList>
    </citation>
    <scope>NUCLEOTIDE SEQUENCE</scope>
    <source>
        <strain evidence="2">CP</strain>
        <tissue evidence="2">Leaves</tissue>
    </source>
</reference>
<feature type="region of interest" description="Disordered" evidence="1">
    <location>
        <begin position="21"/>
        <end position="64"/>
    </location>
</feature>